<dbReference type="OrthoDB" id="3653265at2"/>
<dbReference type="InterPro" id="IPR052189">
    <property type="entry name" value="L-asp_N-monooxygenase_NS-form"/>
</dbReference>
<dbReference type="KEGG" id="chn:A605_06200"/>
<dbReference type="PATRIC" id="fig|1121362.3.peg.1249"/>
<proteinExistence type="predicted"/>
<dbReference type="Pfam" id="PF13454">
    <property type="entry name" value="NAD_binding_9"/>
    <property type="match status" value="1"/>
</dbReference>
<dbReference type="EMBL" id="CP003697">
    <property type="protein sequence ID" value="AGF72246.1"/>
    <property type="molecule type" value="Genomic_DNA"/>
</dbReference>
<evidence type="ECO:0000256" key="1">
    <source>
        <dbReference type="SAM" id="MobiDB-lite"/>
    </source>
</evidence>
<name>M1P6E9_9CORY</name>
<evidence type="ECO:0000259" key="2">
    <source>
        <dbReference type="Pfam" id="PF13454"/>
    </source>
</evidence>
<feature type="domain" description="FAD-dependent urate hydroxylase HpyO/Asp monooxygenase CreE-like FAD/NAD(P)-binding" evidence="2">
    <location>
        <begin position="10"/>
        <end position="193"/>
    </location>
</feature>
<dbReference type="InterPro" id="IPR038732">
    <property type="entry name" value="HpyO/CreE_NAD-binding"/>
</dbReference>
<dbReference type="AlphaFoldDB" id="M1P6E9"/>
<protein>
    <recommendedName>
        <fullName evidence="2">FAD-dependent urate hydroxylase HpyO/Asp monooxygenase CreE-like FAD/NAD(P)-binding domain-containing protein</fullName>
    </recommendedName>
</protein>
<organism evidence="3 4">
    <name type="scientific">Corynebacterium halotolerans YIM 70093 = DSM 44683</name>
    <dbReference type="NCBI Taxonomy" id="1121362"/>
    <lineage>
        <taxon>Bacteria</taxon>
        <taxon>Bacillati</taxon>
        <taxon>Actinomycetota</taxon>
        <taxon>Actinomycetes</taxon>
        <taxon>Mycobacteriales</taxon>
        <taxon>Corynebacteriaceae</taxon>
        <taxon>Corynebacterium</taxon>
    </lineage>
</organism>
<evidence type="ECO:0000313" key="4">
    <source>
        <dbReference type="Proteomes" id="UP000011723"/>
    </source>
</evidence>
<dbReference type="eggNOG" id="COG4529">
    <property type="taxonomic scope" value="Bacteria"/>
</dbReference>
<keyword evidence="4" id="KW-1185">Reference proteome</keyword>
<evidence type="ECO:0000313" key="3">
    <source>
        <dbReference type="EMBL" id="AGF72246.1"/>
    </source>
</evidence>
<feature type="compositionally biased region" description="Basic and acidic residues" evidence="1">
    <location>
        <begin position="262"/>
        <end position="278"/>
    </location>
</feature>
<reference evidence="3 4" key="1">
    <citation type="journal article" date="2012" name="Stand. Genomic Sci.">
        <title>Genome sequence of the halotolerant bacterium Corynebacterium halotolerans type strain YIM 70093(T) (= DSM 44683(T)).</title>
        <authorList>
            <person name="Ruckert C."/>
            <person name="Albersmeier A."/>
            <person name="Al-Dilaimi A."/>
            <person name="Niehaus K."/>
            <person name="Szczepanowski R."/>
            <person name="Kalinowski J."/>
        </authorList>
    </citation>
    <scope>NUCLEOTIDE SEQUENCE [LARGE SCALE GENOMIC DNA]</scope>
    <source>
        <strain evidence="3">YIM 70093</strain>
    </source>
</reference>
<dbReference type="PANTHER" id="PTHR40254:SF1">
    <property type="entry name" value="BLR0577 PROTEIN"/>
    <property type="match status" value="1"/>
</dbReference>
<feature type="region of interest" description="Disordered" evidence="1">
    <location>
        <begin position="257"/>
        <end position="278"/>
    </location>
</feature>
<dbReference type="PANTHER" id="PTHR40254">
    <property type="entry name" value="BLR0577 PROTEIN"/>
    <property type="match status" value="1"/>
</dbReference>
<dbReference type="HOGENOM" id="CLU_016297_0_0_11"/>
<dbReference type="STRING" id="1121362.A605_06200"/>
<dbReference type="RefSeq" id="WP_015400665.1">
    <property type="nucleotide sequence ID" value="NC_020302.1"/>
</dbReference>
<sequence length="653" mass="70796">MPAPLTRLLIVGGGPRAAGILERILANTDLLDGSRLHIDIADPHQPGAGRIWRPDQSGLLLMNSRAEDVSVFTDDSVTCAGPARPGPSLSEWAALVRAGEISLPEGTDDLLPELAGLDGGSFASRRLLSQYLSWFFHETIQTLPGHVTVASHPLLVTSLTEHAGADGDGSPFTARLSDGTVLEADLVVLSLGHTDAAQDARATANRDFARRHGLFYSAPAQSHELDLSGVGAGRDVLVSGMGLAFIDVMAQLGEGRGGVFHPDPRPDQPDRLRYEPSGREPRMWIGSRRGVPYHSKISSQLRGQTGTRLQFITPELINRLPETINFREHILPAITAECEYFVYREILTGHPGWSAMSWEEFEPRFRSAVAAGADRSALIAAAVPDDSLHLDLAAINLPFAGRHFSSPEEVEDALVAYIEEDLHLRTSPEHSETQALFMAILLIHMELARILPVARLDAASRHVFPDRWQSFFSLVDSGPPPHRLHQLLALHRADVLRFLGPGVVVRADEETGRFTATSHQSPVELSAEAYIDAFLPPQVVEGTANPLLAQVTADGLVREERIDAPTGAGHPVGTGRLEVDTDHQLLRPDGSRHTRLWATGPTSSEIPLGAFSRPNTNAAPFRRNDAMARDILNAARDSGDDRVTSLAGRGQGR</sequence>
<gene>
    <name evidence="3" type="ORF">A605_06200</name>
</gene>
<dbReference type="Proteomes" id="UP000011723">
    <property type="component" value="Chromosome"/>
</dbReference>
<accession>M1P6E9</accession>